<sequence>MASSTATTDTAERTRDQSPSGNRPNMSDLWIVLLGKNASENNRVGNIILDKCVFGKKLFQDVEKFSEKVEGRNITVISTTHLLKSDLSLSQLTQKVSAVCPPEPHVIILVLQHKDFSKKNRERLPSVLNCFGEQAMKRTMILTTDDEKHSAKHKSENEYIQQISTECGGGRLTLKNTQRSQILQKVDEIITREFKTKQGSSVTQEHRRSEDRRPKEMEEQNRYHKLDVSNTISSSEIKKLTLVLCGYDAGLKSYMSELLLGKKRPISTQSRSVHVWSDVEIHDRVISLVELPAVNHLSEEEVMRQTLHCVSLCDPGVHVFLLIVPVGPLTDGERSEIEKIQKIFDSREHFIVLFTSYSTKGRAEDFIEHSPDSQRLFSLCGGQYRVMGLKELENSRQIPELLDYIENMKTEPYSLQTYVKAQENRVRHETEDKYKAELKKMDEMKEKEQTIQLEVSDLRIVLLGKNVSENSRVRNLILGTDVFDSEAPLVKRKLQSCSQRVGGRLKVRHVSVINSPQLLLTNISDLQITHTVKECVSLSDPGPHAFILVLQYNDFTQEDMRRVKQVLVKFSEEAIKRTIVLTTDEESYGSWSYFKNKSIHHLIKECGGRHLQLDERNTEWYSEIVKSVDKILEENQEDYLTCDIFHDVKESSVDEEQSRSEDSVRSEEENEELYPEDDGKPKDRLKERSDEVSENVSGKQKLNLVLCGSDGSLRVSVSKLLQGKKLNLSHQKAISKECVKREETIHDRVISLVELPAVNHHSEEEVMRQTLRCVSLCDPGVHVFLFIVPAGPLTDEDKVEIEKIQKIFDSREHFMVLFISDLSVEEPVTDFVKHSPDSQRLFSLCGGQYRVMGLNEPENSRQIPELLYYIENMKTEPYSLQMYVKAQENRVRHETEEKYKEELQRMENENKELQARIKSDGAESDDLERLRIVLIGRTGNGKSATGNTILGRNEFVSKLRSDSVTTVCEKRVGEVDGRSVAVVDTPGLFDTTLSHDHVVEEIVKCISLSSPGPHVFVIVLSLGRFTKEEADTVDLIKKIFGHKASQFSIVLFTRGDDLGDESIEDYVREIKSAELKKLIRDCGDRFLVFNNNEKQDKTQVTRLLNMIEEVKNTNEGRYFTNSMFEEAEMSIKKRMEEILKEKEREIQKQREELQVKYEMEMENVNKRLEEEKQRADEERKKMENQLREKEEILRKEFEEKEKTEQKKREIENQKRSEEEEQQRVEYNKKIEEVKREITNQRLEYKKQQKEREEEDRKREEKYRQDQEKMKNEQEEIIVELQIKQKEETKKRDLEEKTRRKEEEEERQKWERKIKEAENDRKETQEGIKRQQREWEDKNKRQMREREEEERKRKEKQEEQLREKQEELEKMRSKFEREREEERKKIEEEIQKQRREREEKEREYEEKKTEMERHYERLERERKEEWERKKLEDDERREEEKKRWEKMIEDLKQEQEKEIKRRETEEKKRKEREEKERDEMKQKHEEEIKVIKKKHEDEARKQAEEMNDFRERKEQHVQELKLMLEERQKQQELLEKLYKHLQVQKGEEIKELKNQNEEIKKQQDQKEKERKEQQDQKEKERKEQQDQKEKERKEQQDQKEKERKEQQDQKEKERKEQQDQKEKERKEQQDQKEKERKELLEEIEKLKKSNCVIL</sequence>
<feature type="region of interest" description="Disordered" evidence="5">
    <location>
        <begin position="195"/>
        <end position="222"/>
    </location>
</feature>
<feature type="region of interest" description="Disordered" evidence="5">
    <location>
        <begin position="1547"/>
        <end position="1635"/>
    </location>
</feature>
<organism evidence="7 8">
    <name type="scientific">Phoxinus phoxinus</name>
    <name type="common">Eurasian minnow</name>
    <dbReference type="NCBI Taxonomy" id="58324"/>
    <lineage>
        <taxon>Eukaryota</taxon>
        <taxon>Metazoa</taxon>
        <taxon>Chordata</taxon>
        <taxon>Craniata</taxon>
        <taxon>Vertebrata</taxon>
        <taxon>Euteleostomi</taxon>
        <taxon>Actinopterygii</taxon>
        <taxon>Neopterygii</taxon>
        <taxon>Teleostei</taxon>
        <taxon>Ostariophysi</taxon>
        <taxon>Cypriniformes</taxon>
        <taxon>Leuciscidae</taxon>
        <taxon>Phoxininae</taxon>
        <taxon>Phoxinus</taxon>
    </lineage>
</organism>
<evidence type="ECO:0000256" key="2">
    <source>
        <dbReference type="ARBA" id="ARBA00022741"/>
    </source>
</evidence>
<dbReference type="InterPro" id="IPR045058">
    <property type="entry name" value="GIMA/IAN/Toc"/>
</dbReference>
<reference evidence="7 8" key="1">
    <citation type="submission" date="2024-02" db="EMBL/GenBank/DDBJ databases">
        <title>Chromosome-level genome assembly of the Eurasian Minnow (Phoxinus phoxinus).</title>
        <authorList>
            <person name="Oriowo T.O."/>
            <person name="Martin S."/>
            <person name="Stange M."/>
            <person name="Chrysostomakis Y."/>
            <person name="Brown T."/>
            <person name="Winkler S."/>
            <person name="Kukowka S."/>
            <person name="Myers E.W."/>
            <person name="Bohne A."/>
        </authorList>
    </citation>
    <scope>NUCLEOTIDE SEQUENCE [LARGE SCALE GENOMIC DNA]</scope>
    <source>
        <strain evidence="7">ZFMK-TIS-60720</strain>
        <tissue evidence="7">Whole Organism</tissue>
    </source>
</reference>
<protein>
    <recommendedName>
        <fullName evidence="6">AIG1-type G domain-containing protein</fullName>
    </recommendedName>
</protein>
<evidence type="ECO:0000259" key="6">
    <source>
        <dbReference type="PROSITE" id="PS51720"/>
    </source>
</evidence>
<feature type="coiled-coil region" evidence="4">
    <location>
        <begin position="892"/>
        <end position="930"/>
    </location>
</feature>
<dbReference type="FunFam" id="3.40.50.300:FF:000366">
    <property type="entry name" value="GTPase, IMAP family member 2"/>
    <property type="match status" value="1"/>
</dbReference>
<evidence type="ECO:0000256" key="3">
    <source>
        <dbReference type="ARBA" id="ARBA00023134"/>
    </source>
</evidence>
<dbReference type="Pfam" id="PF04548">
    <property type="entry name" value="AIG1"/>
    <property type="match status" value="5"/>
</dbReference>
<evidence type="ECO:0000313" key="7">
    <source>
        <dbReference type="EMBL" id="KAK7175546.1"/>
    </source>
</evidence>
<dbReference type="EMBL" id="JAYKXH010000002">
    <property type="protein sequence ID" value="KAK7175546.1"/>
    <property type="molecule type" value="Genomic_DNA"/>
</dbReference>
<proteinExistence type="inferred from homology"/>
<evidence type="ECO:0000256" key="5">
    <source>
        <dbReference type="SAM" id="MobiDB-lite"/>
    </source>
</evidence>
<accession>A0AAN9DMX3</accession>
<gene>
    <name evidence="7" type="ORF">R3I93_002460</name>
</gene>
<evidence type="ECO:0000313" key="8">
    <source>
        <dbReference type="Proteomes" id="UP001364617"/>
    </source>
</evidence>
<feature type="compositionally biased region" description="Basic and acidic residues" evidence="5">
    <location>
        <begin position="677"/>
        <end position="691"/>
    </location>
</feature>
<keyword evidence="8" id="KW-1185">Reference proteome</keyword>
<feature type="compositionally biased region" description="Basic and acidic residues" evidence="5">
    <location>
        <begin position="1200"/>
        <end position="1273"/>
    </location>
</feature>
<feature type="region of interest" description="Disordered" evidence="5">
    <location>
        <begin position="651"/>
        <end position="694"/>
    </location>
</feature>
<feature type="domain" description="AIG1-type G" evidence="6">
    <location>
        <begin position="927"/>
        <end position="1128"/>
    </location>
</feature>
<keyword evidence="2" id="KW-0547">Nucleotide-binding</keyword>
<comment type="similarity">
    <text evidence="1">Belongs to the TRAFAC class TrmE-Era-EngA-EngB-Septin-like GTPase superfamily. AIG1/Toc34/Toc159-like paraseptin GTPase family. IAN subfamily.</text>
</comment>
<dbReference type="CDD" id="cd01852">
    <property type="entry name" value="AIG1"/>
    <property type="match status" value="1"/>
</dbReference>
<dbReference type="PANTHER" id="PTHR10903:SF170">
    <property type="entry name" value="GTPASE IMAP FAMILY MEMBER 7"/>
    <property type="match status" value="1"/>
</dbReference>
<feature type="region of interest" description="Disordered" evidence="5">
    <location>
        <begin position="1"/>
        <end position="24"/>
    </location>
</feature>
<feature type="compositionally biased region" description="Basic and acidic residues" evidence="5">
    <location>
        <begin position="651"/>
        <end position="667"/>
    </location>
</feature>
<dbReference type="Gene3D" id="3.40.50.300">
    <property type="entry name" value="P-loop containing nucleotide triphosphate hydrolases"/>
    <property type="match status" value="5"/>
</dbReference>
<keyword evidence="4" id="KW-0175">Coiled coil</keyword>
<dbReference type="GO" id="GO:0005525">
    <property type="term" value="F:GTP binding"/>
    <property type="evidence" value="ECO:0007669"/>
    <property type="project" value="UniProtKB-KW"/>
</dbReference>
<feature type="compositionally biased region" description="Basic and acidic residues" evidence="5">
    <location>
        <begin position="204"/>
        <end position="222"/>
    </location>
</feature>
<keyword evidence="3" id="KW-0342">GTP-binding</keyword>
<feature type="region of interest" description="Disordered" evidence="5">
    <location>
        <begin position="1454"/>
        <end position="1515"/>
    </location>
</feature>
<evidence type="ECO:0000256" key="4">
    <source>
        <dbReference type="SAM" id="Coils"/>
    </source>
</evidence>
<feature type="domain" description="AIG1-type G" evidence="6">
    <location>
        <begin position="455"/>
        <end position="649"/>
    </location>
</feature>
<dbReference type="SUPFAM" id="SSF52540">
    <property type="entry name" value="P-loop containing nucleoside triphosphate hydrolases"/>
    <property type="match status" value="1"/>
</dbReference>
<comment type="caution">
    <text evidence="7">The sequence shown here is derived from an EMBL/GenBank/DDBJ whole genome shotgun (WGS) entry which is preliminary data.</text>
</comment>
<feature type="region of interest" description="Disordered" evidence="5">
    <location>
        <begin position="1200"/>
        <end position="1441"/>
    </location>
</feature>
<name>A0AAN9DMX3_9TELE</name>
<dbReference type="PANTHER" id="PTHR10903">
    <property type="entry name" value="GTPASE, IMAP FAMILY MEMBER-RELATED"/>
    <property type="match status" value="1"/>
</dbReference>
<dbReference type="FunFam" id="3.40.50.300:FF:002895">
    <property type="entry name" value="Si:dkeyp-52c3.7"/>
    <property type="match status" value="1"/>
</dbReference>
<dbReference type="InterPro" id="IPR006703">
    <property type="entry name" value="G_AIG1"/>
</dbReference>
<dbReference type="Proteomes" id="UP001364617">
    <property type="component" value="Unassembled WGS sequence"/>
</dbReference>
<feature type="compositionally biased region" description="Basic and acidic residues" evidence="5">
    <location>
        <begin position="1282"/>
        <end position="1441"/>
    </location>
</feature>
<dbReference type="InterPro" id="IPR027417">
    <property type="entry name" value="P-loop_NTPase"/>
</dbReference>
<evidence type="ECO:0000256" key="1">
    <source>
        <dbReference type="ARBA" id="ARBA00008535"/>
    </source>
</evidence>
<dbReference type="PROSITE" id="PS51720">
    <property type="entry name" value="G_AIG1"/>
    <property type="match status" value="2"/>
</dbReference>